<accession>A0AAV0X3H5</accession>
<sequence length="96" mass="10579">MTTLNAPGSVLLDRQCVGRALHSMYGHPVRTSSPGCSAVTSLTAASVHHRSSDGGEDEDDDDEAVAVPCWSADDGPRRRFLLWSDVIRTRRISRWR</sequence>
<comment type="caution">
    <text evidence="1">The sequence shown here is derived from an EMBL/GenBank/DDBJ whole genome shotgun (WGS) entry which is preliminary data.</text>
</comment>
<gene>
    <name evidence="1" type="ORF">MEUPH1_LOCUS17581</name>
</gene>
<evidence type="ECO:0000313" key="1">
    <source>
        <dbReference type="EMBL" id="CAI6362518.1"/>
    </source>
</evidence>
<organism evidence="1 2">
    <name type="scientific">Macrosiphum euphorbiae</name>
    <name type="common">potato aphid</name>
    <dbReference type="NCBI Taxonomy" id="13131"/>
    <lineage>
        <taxon>Eukaryota</taxon>
        <taxon>Metazoa</taxon>
        <taxon>Ecdysozoa</taxon>
        <taxon>Arthropoda</taxon>
        <taxon>Hexapoda</taxon>
        <taxon>Insecta</taxon>
        <taxon>Pterygota</taxon>
        <taxon>Neoptera</taxon>
        <taxon>Paraneoptera</taxon>
        <taxon>Hemiptera</taxon>
        <taxon>Sternorrhyncha</taxon>
        <taxon>Aphidomorpha</taxon>
        <taxon>Aphidoidea</taxon>
        <taxon>Aphididae</taxon>
        <taxon>Macrosiphini</taxon>
        <taxon>Macrosiphum</taxon>
    </lineage>
</organism>
<dbReference type="Proteomes" id="UP001160148">
    <property type="component" value="Unassembled WGS sequence"/>
</dbReference>
<dbReference type="AlphaFoldDB" id="A0AAV0X3H5"/>
<proteinExistence type="predicted"/>
<dbReference type="EMBL" id="CARXXK010000003">
    <property type="protein sequence ID" value="CAI6362518.1"/>
    <property type="molecule type" value="Genomic_DNA"/>
</dbReference>
<name>A0AAV0X3H5_9HEMI</name>
<keyword evidence="2" id="KW-1185">Reference proteome</keyword>
<reference evidence="1 2" key="1">
    <citation type="submission" date="2023-01" db="EMBL/GenBank/DDBJ databases">
        <authorList>
            <person name="Whitehead M."/>
        </authorList>
    </citation>
    <scope>NUCLEOTIDE SEQUENCE [LARGE SCALE GENOMIC DNA]</scope>
</reference>
<evidence type="ECO:0000313" key="2">
    <source>
        <dbReference type="Proteomes" id="UP001160148"/>
    </source>
</evidence>
<protein>
    <submittedName>
        <fullName evidence="1">Uncharacterized protein</fullName>
    </submittedName>
</protein>